<dbReference type="GO" id="GO:0046872">
    <property type="term" value="F:metal ion binding"/>
    <property type="evidence" value="ECO:0007669"/>
    <property type="project" value="UniProtKB-KW"/>
</dbReference>
<evidence type="ECO:0000256" key="7">
    <source>
        <dbReference type="SAM" id="Phobius"/>
    </source>
</evidence>
<dbReference type="PANTHER" id="PTHR20855">
    <property type="entry name" value="ADIPOR/PROGESTIN RECEPTOR-RELATED"/>
    <property type="match status" value="1"/>
</dbReference>
<feature type="binding site" evidence="6">
    <location>
        <position position="152"/>
    </location>
    <ligand>
        <name>Zn(2+)</name>
        <dbReference type="ChEBI" id="CHEBI:29105"/>
    </ligand>
</feature>
<evidence type="ECO:0000256" key="2">
    <source>
        <dbReference type="ARBA" id="ARBA00007018"/>
    </source>
</evidence>
<dbReference type="PANTHER" id="PTHR20855:SF38">
    <property type="entry name" value="MEMBRANE PROGESTIN RECEPTOR GAMMA"/>
    <property type="match status" value="1"/>
</dbReference>
<reference evidence="8" key="1">
    <citation type="submission" date="2025-08" db="UniProtKB">
        <authorList>
            <consortium name="Ensembl"/>
        </authorList>
    </citation>
    <scope>IDENTIFICATION</scope>
</reference>
<comment type="similarity">
    <text evidence="2">Belongs to the ADIPOR family.</text>
</comment>
<evidence type="ECO:0000256" key="6">
    <source>
        <dbReference type="PIRSR" id="PIRSR604254-1"/>
    </source>
</evidence>
<feature type="transmembrane region" description="Helical" evidence="7">
    <location>
        <begin position="190"/>
        <end position="214"/>
    </location>
</feature>
<evidence type="ECO:0000256" key="3">
    <source>
        <dbReference type="ARBA" id="ARBA00022692"/>
    </source>
</evidence>
<proteinExistence type="inferred from homology"/>
<dbReference type="AlphaFoldDB" id="A0A8D2LQE1"/>
<keyword evidence="4 7" id="KW-1133">Transmembrane helix</keyword>
<keyword evidence="3 7" id="KW-0812">Transmembrane</keyword>
<dbReference type="OMA" id="IDQMPQV"/>
<protein>
    <submittedName>
        <fullName evidence="8">Progestin and adipoQ receptor family member 5</fullName>
    </submittedName>
</protein>
<feature type="binding site" evidence="6">
    <location>
        <position position="148"/>
    </location>
    <ligand>
        <name>Zn(2+)</name>
        <dbReference type="ChEBI" id="CHEBI:29105"/>
    </ligand>
</feature>
<evidence type="ECO:0000313" key="9">
    <source>
        <dbReference type="Proteomes" id="UP000694545"/>
    </source>
</evidence>
<comment type="subcellular location">
    <subcellularLocation>
        <location evidence="1">Membrane</location>
        <topology evidence="1">Multi-pass membrane protein</topology>
    </subcellularLocation>
</comment>
<feature type="transmembrane region" description="Helical" evidence="7">
    <location>
        <begin position="45"/>
        <end position="66"/>
    </location>
</feature>
<reference evidence="8" key="2">
    <citation type="submission" date="2025-09" db="UniProtKB">
        <authorList>
            <consortium name="Ensembl"/>
        </authorList>
    </citation>
    <scope>IDENTIFICATION</scope>
</reference>
<name>A0A8D2LQE1_VARKO</name>
<dbReference type="Proteomes" id="UP000694545">
    <property type="component" value="Unplaced"/>
</dbReference>
<evidence type="ECO:0000313" key="8">
    <source>
        <dbReference type="Ensembl" id="ENSVKKP00000026014.1"/>
    </source>
</evidence>
<evidence type="ECO:0000256" key="4">
    <source>
        <dbReference type="ARBA" id="ARBA00022989"/>
    </source>
</evidence>
<dbReference type="InterPro" id="IPR004254">
    <property type="entry name" value="AdipoR/HlyIII-related"/>
</dbReference>
<feature type="transmembrane region" description="Helical" evidence="7">
    <location>
        <begin position="110"/>
        <end position="129"/>
    </location>
</feature>
<dbReference type="GO" id="GO:0038023">
    <property type="term" value="F:signaling receptor activity"/>
    <property type="evidence" value="ECO:0007669"/>
    <property type="project" value="TreeGrafter"/>
</dbReference>
<sequence length="227" mass="26006">MSVRTRHVCFFLDYGALTLYSLGSAVAYSAYIFPEEWAGSAFHQSYVSFAVLNTIISTTLSCYSRFTEMGQLKFSKAIRTFAFAYPYVYNSVPLYYRLYLCTVRGCSEKAISMHYMHTAFAWLTCFLFVTHLPERLAPGRFDFIGHSHQLFHICGIIGTRFQMEALLVDMTERREQLLPYMPAPNFSQTIGPVLASTVVSLIIIAAFSMTLYTMPKFSRRGSKRKRK</sequence>
<dbReference type="Pfam" id="PF03006">
    <property type="entry name" value="HlyIII"/>
    <property type="match status" value="1"/>
</dbReference>
<dbReference type="Ensembl" id="ENSVKKT00000026650.1">
    <property type="protein sequence ID" value="ENSVKKP00000026014.1"/>
    <property type="gene ID" value="ENSVKKG00000017031.1"/>
</dbReference>
<keyword evidence="6" id="KW-0862">Zinc</keyword>
<dbReference type="GO" id="GO:0016020">
    <property type="term" value="C:membrane"/>
    <property type="evidence" value="ECO:0007669"/>
    <property type="project" value="UniProtKB-SubCell"/>
</dbReference>
<feature type="transmembrane region" description="Helical" evidence="7">
    <location>
        <begin position="78"/>
        <end position="98"/>
    </location>
</feature>
<evidence type="ECO:0000256" key="5">
    <source>
        <dbReference type="ARBA" id="ARBA00023136"/>
    </source>
</evidence>
<accession>A0A8D2LQE1</accession>
<keyword evidence="6" id="KW-0479">Metal-binding</keyword>
<keyword evidence="9" id="KW-1185">Reference proteome</keyword>
<organism evidence="8 9">
    <name type="scientific">Varanus komodoensis</name>
    <name type="common">Komodo dragon</name>
    <dbReference type="NCBI Taxonomy" id="61221"/>
    <lineage>
        <taxon>Eukaryota</taxon>
        <taxon>Metazoa</taxon>
        <taxon>Chordata</taxon>
        <taxon>Craniata</taxon>
        <taxon>Vertebrata</taxon>
        <taxon>Euteleostomi</taxon>
        <taxon>Lepidosauria</taxon>
        <taxon>Squamata</taxon>
        <taxon>Bifurcata</taxon>
        <taxon>Unidentata</taxon>
        <taxon>Episquamata</taxon>
        <taxon>Toxicofera</taxon>
        <taxon>Anguimorpha</taxon>
        <taxon>Paleoanguimorpha</taxon>
        <taxon>Varanoidea</taxon>
        <taxon>Varanidae</taxon>
        <taxon>Varanus</taxon>
    </lineage>
</organism>
<feature type="transmembrane region" description="Helical" evidence="7">
    <location>
        <begin position="12"/>
        <end position="33"/>
    </location>
</feature>
<keyword evidence="5 7" id="KW-0472">Membrane</keyword>
<evidence type="ECO:0000256" key="1">
    <source>
        <dbReference type="ARBA" id="ARBA00004141"/>
    </source>
</evidence>